<dbReference type="PANTHER" id="PTHR40252:SF2">
    <property type="entry name" value="BLR0328 PROTEIN"/>
    <property type="match status" value="1"/>
</dbReference>
<dbReference type="AlphaFoldDB" id="A0A7W6CF32"/>
<name>A0A7W6CF32_9SPHN</name>
<dbReference type="SMART" id="SM01204">
    <property type="entry name" value="FIST_C"/>
    <property type="match status" value="1"/>
</dbReference>
<dbReference type="EMBL" id="JACIDX010000008">
    <property type="protein sequence ID" value="MBB3955364.1"/>
    <property type="molecule type" value="Genomic_DNA"/>
</dbReference>
<organism evidence="3 4">
    <name type="scientific">Novosphingobium sediminicola</name>
    <dbReference type="NCBI Taxonomy" id="563162"/>
    <lineage>
        <taxon>Bacteria</taxon>
        <taxon>Pseudomonadati</taxon>
        <taxon>Pseudomonadota</taxon>
        <taxon>Alphaproteobacteria</taxon>
        <taxon>Sphingomonadales</taxon>
        <taxon>Sphingomonadaceae</taxon>
        <taxon>Novosphingobium</taxon>
    </lineage>
</organism>
<feature type="domain" description="FIST" evidence="1">
    <location>
        <begin position="36"/>
        <end position="239"/>
    </location>
</feature>
<dbReference type="RefSeq" id="WP_425497057.1">
    <property type="nucleotide sequence ID" value="NZ_JACIDX010000008.1"/>
</dbReference>
<protein>
    <recommendedName>
        <fullName evidence="5">FIST domain containing protein</fullName>
    </recommendedName>
</protein>
<sequence length="384" mass="41549">MAHMAHMARSALAVVSSHASDPVTAVDEVVRAIGGTALAGGLLFCSHRYDRDELARELTRRLGDFPLIGCTSAGELTQRGYDEDSLVFIGFPADGFAMSVLHFDDLDGFDVAEGRRAVRELAAQAAASARRLGEQLHHAAIFLVDGLSHREELVTMTVQDALGETVMVGGSSGDGMVFRETGVLVDGRFVKDAAVVAMLSSTRPLHAFCSHHYRPREERMVVTSADAQARVVFEINARPAAQEYARIAGLVGGEIDAAFFAANPPMVRAGGEYHIRAVQSANPDGSLTFYCAIDNGIVLRVGERVDRLAHLERLFSEVETRVGEIDHVIGFDCVLNRVDADNRQITREVSQLYAARHVVGFNTYGEQFRAAHNNQTLSGLAIGA</sequence>
<accession>A0A7W6CF32</accession>
<gene>
    <name evidence="3" type="ORF">GGR38_002318</name>
</gene>
<evidence type="ECO:0000313" key="3">
    <source>
        <dbReference type="EMBL" id="MBB3955364.1"/>
    </source>
</evidence>
<dbReference type="SMART" id="SM00897">
    <property type="entry name" value="FIST"/>
    <property type="match status" value="1"/>
</dbReference>
<evidence type="ECO:0000313" key="4">
    <source>
        <dbReference type="Proteomes" id="UP000548867"/>
    </source>
</evidence>
<evidence type="ECO:0000259" key="2">
    <source>
        <dbReference type="SMART" id="SM01204"/>
    </source>
</evidence>
<dbReference type="InterPro" id="IPR019494">
    <property type="entry name" value="FIST_C"/>
</dbReference>
<evidence type="ECO:0000259" key="1">
    <source>
        <dbReference type="SMART" id="SM00897"/>
    </source>
</evidence>
<reference evidence="3 4" key="1">
    <citation type="submission" date="2020-08" db="EMBL/GenBank/DDBJ databases">
        <title>Genomic Encyclopedia of Type Strains, Phase IV (KMG-IV): sequencing the most valuable type-strain genomes for metagenomic binning, comparative biology and taxonomic classification.</title>
        <authorList>
            <person name="Goeker M."/>
        </authorList>
    </citation>
    <scope>NUCLEOTIDE SEQUENCE [LARGE SCALE GENOMIC DNA]</scope>
    <source>
        <strain evidence="3 4">DSM 27057</strain>
    </source>
</reference>
<feature type="domain" description="FIST C-domain" evidence="2">
    <location>
        <begin position="240"/>
        <end position="370"/>
    </location>
</feature>
<dbReference type="InterPro" id="IPR013702">
    <property type="entry name" value="FIST_domain_N"/>
</dbReference>
<comment type="caution">
    <text evidence="3">The sequence shown here is derived from an EMBL/GenBank/DDBJ whole genome shotgun (WGS) entry which is preliminary data.</text>
</comment>
<proteinExistence type="predicted"/>
<dbReference type="PANTHER" id="PTHR40252">
    <property type="entry name" value="BLR0328 PROTEIN"/>
    <property type="match status" value="1"/>
</dbReference>
<dbReference type="Pfam" id="PF08495">
    <property type="entry name" value="FIST"/>
    <property type="match status" value="1"/>
</dbReference>
<dbReference type="Pfam" id="PF10442">
    <property type="entry name" value="FIST_C"/>
    <property type="match status" value="1"/>
</dbReference>
<keyword evidence="4" id="KW-1185">Reference proteome</keyword>
<dbReference type="Proteomes" id="UP000548867">
    <property type="component" value="Unassembled WGS sequence"/>
</dbReference>
<evidence type="ECO:0008006" key="5">
    <source>
        <dbReference type="Google" id="ProtNLM"/>
    </source>
</evidence>